<proteinExistence type="predicted"/>
<dbReference type="PROSITE" id="PS51318">
    <property type="entry name" value="TAT"/>
    <property type="match status" value="1"/>
</dbReference>
<feature type="binding site" evidence="3">
    <location>
        <position position="214"/>
    </location>
    <ligand>
        <name>Na(+)</name>
        <dbReference type="ChEBI" id="CHEBI:29101"/>
    </ligand>
</feature>
<gene>
    <name evidence="5" type="ORF">BN112_0879</name>
</gene>
<feature type="signal peptide" evidence="4">
    <location>
        <begin position="1"/>
        <end position="25"/>
    </location>
</feature>
<dbReference type="NCBIfam" id="NF037995">
    <property type="entry name" value="TRAP_S1"/>
    <property type="match status" value="1"/>
</dbReference>
<dbReference type="Proteomes" id="UP000007564">
    <property type="component" value="Chromosome"/>
</dbReference>
<dbReference type="KEGG" id="bbh:BN112_0879"/>
<dbReference type="Gene3D" id="3.40.190.170">
    <property type="entry name" value="Bacterial extracellular solute-binding protein, family 7"/>
    <property type="match status" value="1"/>
</dbReference>
<feature type="binding site" evidence="2">
    <location>
        <position position="155"/>
    </location>
    <ligand>
        <name>substrate</name>
    </ligand>
</feature>
<evidence type="ECO:0000313" key="5">
    <source>
        <dbReference type="EMBL" id="CCJ52797.1"/>
    </source>
</evidence>
<keyword evidence="3" id="KW-0479">Metal-binding</keyword>
<protein>
    <submittedName>
        <fullName evidence="5">Putative exported protein</fullName>
    </submittedName>
</protein>
<dbReference type="PANTHER" id="PTHR33376">
    <property type="match status" value="1"/>
</dbReference>
<dbReference type="GO" id="GO:0046872">
    <property type="term" value="F:metal ion binding"/>
    <property type="evidence" value="ECO:0007669"/>
    <property type="project" value="UniProtKB-KW"/>
</dbReference>
<feature type="binding site" evidence="2">
    <location>
        <position position="176"/>
    </location>
    <ligand>
        <name>substrate</name>
    </ligand>
</feature>
<dbReference type="PANTHER" id="PTHR33376:SF5">
    <property type="entry name" value="EXTRACYTOPLASMIC SOLUTE RECEPTOR PROTEIN"/>
    <property type="match status" value="1"/>
</dbReference>
<dbReference type="InterPro" id="IPR018389">
    <property type="entry name" value="DctP_fam"/>
</dbReference>
<organism evidence="5 6">
    <name type="scientific">Bordetella bronchiseptica 253</name>
    <dbReference type="NCBI Taxonomy" id="568707"/>
    <lineage>
        <taxon>Bacteria</taxon>
        <taxon>Pseudomonadati</taxon>
        <taxon>Pseudomonadota</taxon>
        <taxon>Betaproteobacteria</taxon>
        <taxon>Burkholderiales</taxon>
        <taxon>Alcaligenaceae</taxon>
        <taxon>Bordetella</taxon>
    </lineage>
</organism>
<dbReference type="Gene3D" id="3.40.190.10">
    <property type="entry name" value="Periplasmic binding protein-like II"/>
    <property type="match status" value="1"/>
</dbReference>
<dbReference type="InterPro" id="IPR026289">
    <property type="entry name" value="SBP_TakP-like"/>
</dbReference>
<evidence type="ECO:0000256" key="2">
    <source>
        <dbReference type="PIRSR" id="PIRSR039026-1"/>
    </source>
</evidence>
<evidence type="ECO:0000256" key="1">
    <source>
        <dbReference type="ARBA" id="ARBA00022729"/>
    </source>
</evidence>
<name>A0A0C6P2E7_BORBO</name>
<sequence length="363" mass="39418">MQRRRFLTAAAAGAGSAVLAAPAVAQEAPTIRWRMPSSFPRSLDTVWGAAEAITARVSELTDGKFAIRAFPAGEIVPPLQVLDAVQNGTTECGHTAGFYYMGKEPALVFDTGVPFGLTPRQHSAWVLQGGGQALIDELYAGFNAIAIPCGNTGAQMGGWFRKQMRTPDDFKGLRIRTPGLLSMVYQKLGAIPQQIAGSDIYPALEKGSLDAVEFVGPYDDEKLGFAKVAQYYYGPGVMELGANLCLNVNRESWQSLPPRYQVALRAACAMAGEELLAKYDAHNIPALKRLVGQGAKLQSWSPEIMAAMQKATREVLEEYAGKNPRFAKVLESWRAFRADQLLWASVNDGAAERYLLATRENGL</sequence>
<dbReference type="GO" id="GO:0031317">
    <property type="term" value="C:tripartite ATP-independent periplasmic transporter complex"/>
    <property type="evidence" value="ECO:0007669"/>
    <property type="project" value="InterPro"/>
</dbReference>
<evidence type="ECO:0000256" key="4">
    <source>
        <dbReference type="SAM" id="SignalP"/>
    </source>
</evidence>
<dbReference type="GO" id="GO:0055085">
    <property type="term" value="P:transmembrane transport"/>
    <property type="evidence" value="ECO:0007669"/>
    <property type="project" value="InterPro"/>
</dbReference>
<evidence type="ECO:0000256" key="3">
    <source>
        <dbReference type="PIRSR" id="PIRSR039026-2"/>
    </source>
</evidence>
<feature type="binding site" evidence="3">
    <location>
        <position position="213"/>
    </location>
    <ligand>
        <name>substrate</name>
    </ligand>
</feature>
<feature type="binding site" evidence="3">
    <location>
        <position position="239"/>
    </location>
    <ligand>
        <name>substrate</name>
    </ligand>
</feature>
<dbReference type="EMBL" id="HE965806">
    <property type="protein sequence ID" value="CCJ52797.1"/>
    <property type="molecule type" value="Genomic_DNA"/>
</dbReference>
<evidence type="ECO:0000313" key="6">
    <source>
        <dbReference type="Proteomes" id="UP000007564"/>
    </source>
</evidence>
<dbReference type="AlphaFoldDB" id="A0A0C6P2E7"/>
<dbReference type="RefSeq" id="WP_003810897.1">
    <property type="nucleotide sequence ID" value="NC_019382.1"/>
</dbReference>
<dbReference type="GeneID" id="69602564"/>
<accession>A0A0C6P2E7</accession>
<dbReference type="InterPro" id="IPR038404">
    <property type="entry name" value="TRAP_DctP_sf"/>
</dbReference>
<dbReference type="InterPro" id="IPR006311">
    <property type="entry name" value="TAT_signal"/>
</dbReference>
<keyword evidence="1 4" id="KW-0732">Signal</keyword>
<dbReference type="OrthoDB" id="9769667at2"/>
<dbReference type="Pfam" id="PF03480">
    <property type="entry name" value="DctP"/>
    <property type="match status" value="1"/>
</dbReference>
<dbReference type="HOGENOM" id="CLU_036176_0_1_4"/>
<feature type="chain" id="PRO_5002189875" evidence="4">
    <location>
        <begin position="26"/>
        <end position="363"/>
    </location>
</feature>
<reference evidence="5 6" key="1">
    <citation type="journal article" date="2012" name="BMC Genomics">
        <title>Comparative genomics of the classical Bordetella subspecies: the evolution and exchange of virulence-associated diversity amongst closely related pathogens.</title>
        <authorList>
            <person name="Park J."/>
            <person name="Zhang Y."/>
            <person name="Buboltz A.M."/>
            <person name="Zhang X."/>
            <person name="Schuster S.C."/>
            <person name="Ahuja U."/>
            <person name="Liu M."/>
            <person name="Miller J.F."/>
            <person name="Sebaihia M."/>
            <person name="Bentley S.D."/>
            <person name="Parkhill J."/>
            <person name="Harvill E.T."/>
        </authorList>
    </citation>
    <scope>NUCLEOTIDE SEQUENCE [LARGE SCALE GENOMIC DNA]</scope>
    <source>
        <strain evidence="5 6">253</strain>
    </source>
</reference>
<dbReference type="PIRSF" id="PIRSF039026">
    <property type="entry name" value="SiaP"/>
    <property type="match status" value="1"/>
</dbReference>